<accession>A0ABM7WYT1</accession>
<evidence type="ECO:0000313" key="2">
    <source>
        <dbReference type="EMBL" id="BDG04658.1"/>
    </source>
</evidence>
<evidence type="ECO:0000313" key="3">
    <source>
        <dbReference type="Proteomes" id="UP001162891"/>
    </source>
</evidence>
<dbReference type="EMBL" id="AP025591">
    <property type="protein sequence ID" value="BDG04658.1"/>
    <property type="molecule type" value="Genomic_DNA"/>
</dbReference>
<keyword evidence="3" id="KW-1185">Reference proteome</keyword>
<evidence type="ECO:0000259" key="1">
    <source>
        <dbReference type="Pfam" id="PF26309"/>
    </source>
</evidence>
<feature type="domain" description="DUF8082" evidence="1">
    <location>
        <begin position="184"/>
        <end position="248"/>
    </location>
</feature>
<gene>
    <name evidence="2" type="ORF">AMOR_36540</name>
</gene>
<name>A0ABM7WYT1_9BACT</name>
<dbReference type="Pfam" id="PF26309">
    <property type="entry name" value="DUF8082"/>
    <property type="match status" value="1"/>
</dbReference>
<proteinExistence type="predicted"/>
<reference evidence="3" key="1">
    <citation type="journal article" date="2022" name="Int. J. Syst. Evol. Microbiol.">
        <title>Anaeromyxobacter oryzae sp. nov., Anaeromyxobacter diazotrophicus sp. nov. and Anaeromyxobacter paludicola sp. nov., isolated from paddy soils.</title>
        <authorList>
            <person name="Itoh H."/>
            <person name="Xu Z."/>
            <person name="Mise K."/>
            <person name="Masuda Y."/>
            <person name="Ushijima N."/>
            <person name="Hayakawa C."/>
            <person name="Shiratori Y."/>
            <person name="Senoo K."/>
        </authorList>
    </citation>
    <scope>NUCLEOTIDE SEQUENCE [LARGE SCALE GENOMIC DNA]</scope>
    <source>
        <strain evidence="3">Red232</strain>
    </source>
</reference>
<dbReference type="Gene3D" id="3.30.450.30">
    <property type="entry name" value="Dynein light chain 2a, cytoplasmic"/>
    <property type="match status" value="1"/>
</dbReference>
<dbReference type="Proteomes" id="UP001162891">
    <property type="component" value="Chromosome"/>
</dbReference>
<dbReference type="SUPFAM" id="SSF103196">
    <property type="entry name" value="Roadblock/LC7 domain"/>
    <property type="match status" value="1"/>
</dbReference>
<sequence length="250" mass="25984">MENILQALLDLSGVSATLVFDGAGRLVASRGHAVYDRALCEQVSATLVRATDAVQLQQRDWEWLTAQFADGKLLLRNLGAARDGQTHVLALVADAALNPSFATVAIRVAATKLKKALDEGAPPGPGASSVHDLAAAAHAPPAASSSAHLPSESKPVLANSGLSWSKISSVGLSRVAVADPAAGAFLSRCAKELARHVGPISKVYVEEAVRRVSPDAPFALSSAGPLLDDLAGQIEDADDRAKFRSTLQSR</sequence>
<dbReference type="InterPro" id="IPR058395">
    <property type="entry name" value="DUF8082"/>
</dbReference>
<protein>
    <recommendedName>
        <fullName evidence="1">DUF8082 domain-containing protein</fullName>
    </recommendedName>
</protein>
<dbReference type="RefSeq" id="WP_248353105.1">
    <property type="nucleotide sequence ID" value="NZ_AP025591.1"/>
</dbReference>
<organism evidence="2 3">
    <name type="scientific">Anaeromyxobacter oryzae</name>
    <dbReference type="NCBI Taxonomy" id="2918170"/>
    <lineage>
        <taxon>Bacteria</taxon>
        <taxon>Pseudomonadati</taxon>
        <taxon>Myxococcota</taxon>
        <taxon>Myxococcia</taxon>
        <taxon>Myxococcales</taxon>
        <taxon>Cystobacterineae</taxon>
        <taxon>Anaeromyxobacteraceae</taxon>
        <taxon>Anaeromyxobacter</taxon>
    </lineage>
</organism>